<dbReference type="Pfam" id="PF00643">
    <property type="entry name" value="zf-B_box"/>
    <property type="match status" value="1"/>
</dbReference>
<feature type="coiled-coil region" evidence="5">
    <location>
        <begin position="167"/>
        <end position="197"/>
    </location>
</feature>
<dbReference type="SMART" id="SM00336">
    <property type="entry name" value="BBOX"/>
    <property type="match status" value="1"/>
</dbReference>
<feature type="domain" description="RING-type" evidence="7">
    <location>
        <begin position="19"/>
        <end position="59"/>
    </location>
</feature>
<evidence type="ECO:0000256" key="4">
    <source>
        <dbReference type="PROSITE-ProRule" id="PRU00024"/>
    </source>
</evidence>
<dbReference type="InterPro" id="IPR047153">
    <property type="entry name" value="TRIM45/56/19-like"/>
</dbReference>
<dbReference type="InParanoid" id="C3ZMZ1"/>
<dbReference type="PROSITE" id="PS50089">
    <property type="entry name" value="ZF_RING_2"/>
    <property type="match status" value="1"/>
</dbReference>
<dbReference type="PANTHER" id="PTHR25462:SF229">
    <property type="entry name" value="TRANSCRIPTION INTERMEDIARY FACTOR 1-BETA"/>
    <property type="match status" value="1"/>
</dbReference>
<dbReference type="InterPro" id="IPR001841">
    <property type="entry name" value="Znf_RING"/>
</dbReference>
<evidence type="ECO:0000256" key="1">
    <source>
        <dbReference type="ARBA" id="ARBA00022723"/>
    </source>
</evidence>
<dbReference type="Gene3D" id="3.30.160.60">
    <property type="entry name" value="Classic Zinc Finger"/>
    <property type="match status" value="1"/>
</dbReference>
<name>C3ZMZ1_BRAFL</name>
<keyword evidence="1" id="KW-0479">Metal-binding</keyword>
<dbReference type="SMART" id="SM00184">
    <property type="entry name" value="RING"/>
    <property type="match status" value="1"/>
</dbReference>
<evidence type="ECO:0000256" key="2">
    <source>
        <dbReference type="ARBA" id="ARBA00022771"/>
    </source>
</evidence>
<gene>
    <name evidence="9" type="ORF">BRAFLDRAFT_83399</name>
</gene>
<dbReference type="PANTHER" id="PTHR25462">
    <property type="entry name" value="BONUS, ISOFORM C-RELATED"/>
    <property type="match status" value="1"/>
</dbReference>
<feature type="region of interest" description="Disordered" evidence="6">
    <location>
        <begin position="90"/>
        <end position="115"/>
    </location>
</feature>
<dbReference type="eggNOG" id="KOG2177">
    <property type="taxonomic scope" value="Eukaryota"/>
</dbReference>
<evidence type="ECO:0000313" key="9">
    <source>
        <dbReference type="EMBL" id="EEN46131.1"/>
    </source>
</evidence>
<dbReference type="PROSITE" id="PS00518">
    <property type="entry name" value="ZF_RING_1"/>
    <property type="match status" value="1"/>
</dbReference>
<dbReference type="InterPro" id="IPR000315">
    <property type="entry name" value="Znf_B-box"/>
</dbReference>
<dbReference type="Pfam" id="PF13445">
    <property type="entry name" value="zf-RING_UBOX"/>
    <property type="match status" value="1"/>
</dbReference>
<feature type="region of interest" description="Disordered" evidence="6">
    <location>
        <begin position="323"/>
        <end position="346"/>
    </location>
</feature>
<evidence type="ECO:0000256" key="5">
    <source>
        <dbReference type="SAM" id="Coils"/>
    </source>
</evidence>
<dbReference type="EMBL" id="GG666648">
    <property type="protein sequence ID" value="EEN46131.1"/>
    <property type="molecule type" value="Genomic_DNA"/>
</dbReference>
<dbReference type="SUPFAM" id="SSF57845">
    <property type="entry name" value="B-box zinc-binding domain"/>
    <property type="match status" value="1"/>
</dbReference>
<dbReference type="AlphaFoldDB" id="C3ZMZ1"/>
<feature type="compositionally biased region" description="Basic and acidic residues" evidence="6">
    <location>
        <begin position="328"/>
        <end position="346"/>
    </location>
</feature>
<accession>C3ZMZ1</accession>
<dbReference type="InterPro" id="IPR027370">
    <property type="entry name" value="Znf-RING_euk"/>
</dbReference>
<evidence type="ECO:0000259" key="7">
    <source>
        <dbReference type="PROSITE" id="PS50089"/>
    </source>
</evidence>
<keyword evidence="5" id="KW-0175">Coiled coil</keyword>
<proteinExistence type="predicted"/>
<evidence type="ECO:0000256" key="3">
    <source>
        <dbReference type="ARBA" id="ARBA00022833"/>
    </source>
</evidence>
<keyword evidence="2 4" id="KW-0863">Zinc-finger</keyword>
<sequence>MATGGDSPQGSLEITIFECSICLQVYTRPKVLPCGHTFCMECLVSFVNGSKSLKCPVCQKNTNLKKAGRAGVEVLTDNIPLANLRGDAKISARSHDRGPNGAENPTAVPGESMCPNSEHRGEELRYYCPSCDAVICEKCWFEEHNDHGVNRLRETLPEQSIKAKEVSEDGKSLMEKIKREIRELEKTKENLTVDESNQAKAVDKTAQKLVEDFASAVIKRTKALKDELHNFFAHSNNAILDRKEMLEMHLAQLESSIETLEQYVNQEQPVAVFSGRKMLKDLIEQCSKSARDGFNVETECHNTAVFTPTPNTVPDITLGSVQAKGRPKMPDQKSKETDEVNEHETADMRNVLDKFLSNSDSPQNHPKNPLKLGWLERLPVLLAGQKVPVNK</sequence>
<dbReference type="PROSITE" id="PS50119">
    <property type="entry name" value="ZF_BBOX"/>
    <property type="match status" value="1"/>
</dbReference>
<dbReference type="InterPro" id="IPR017907">
    <property type="entry name" value="Znf_RING_CS"/>
</dbReference>
<organism>
    <name type="scientific">Branchiostoma floridae</name>
    <name type="common">Florida lancelet</name>
    <name type="synonym">Amphioxus</name>
    <dbReference type="NCBI Taxonomy" id="7739"/>
    <lineage>
        <taxon>Eukaryota</taxon>
        <taxon>Metazoa</taxon>
        <taxon>Chordata</taxon>
        <taxon>Cephalochordata</taxon>
        <taxon>Leptocardii</taxon>
        <taxon>Amphioxiformes</taxon>
        <taxon>Branchiostomatidae</taxon>
        <taxon>Branchiostoma</taxon>
    </lineage>
</organism>
<dbReference type="SUPFAM" id="SSF57850">
    <property type="entry name" value="RING/U-box"/>
    <property type="match status" value="1"/>
</dbReference>
<dbReference type="Gene3D" id="3.30.40.10">
    <property type="entry name" value="Zinc/RING finger domain, C3HC4 (zinc finger)"/>
    <property type="match status" value="1"/>
</dbReference>
<dbReference type="GO" id="GO:0008270">
    <property type="term" value="F:zinc ion binding"/>
    <property type="evidence" value="ECO:0007669"/>
    <property type="project" value="UniProtKB-KW"/>
</dbReference>
<evidence type="ECO:0000259" key="8">
    <source>
        <dbReference type="PROSITE" id="PS50119"/>
    </source>
</evidence>
<reference evidence="9" key="1">
    <citation type="journal article" date="2008" name="Nature">
        <title>The amphioxus genome and the evolution of the chordate karyotype.</title>
        <authorList>
            <consortium name="US DOE Joint Genome Institute (JGI-PGF)"/>
            <person name="Putnam N.H."/>
            <person name="Butts T."/>
            <person name="Ferrier D.E.K."/>
            <person name="Furlong R.F."/>
            <person name="Hellsten U."/>
            <person name="Kawashima T."/>
            <person name="Robinson-Rechavi M."/>
            <person name="Shoguchi E."/>
            <person name="Terry A."/>
            <person name="Yu J.-K."/>
            <person name="Benito-Gutierrez E.L."/>
            <person name="Dubchak I."/>
            <person name="Garcia-Fernandez J."/>
            <person name="Gibson-Brown J.J."/>
            <person name="Grigoriev I.V."/>
            <person name="Horton A.C."/>
            <person name="de Jong P.J."/>
            <person name="Jurka J."/>
            <person name="Kapitonov V.V."/>
            <person name="Kohara Y."/>
            <person name="Kuroki Y."/>
            <person name="Lindquist E."/>
            <person name="Lucas S."/>
            <person name="Osoegawa K."/>
            <person name="Pennacchio L.A."/>
            <person name="Salamov A.A."/>
            <person name="Satou Y."/>
            <person name="Sauka-Spengler T."/>
            <person name="Schmutz J."/>
            <person name="Shin-I T."/>
            <person name="Toyoda A."/>
            <person name="Bronner-Fraser M."/>
            <person name="Fujiyama A."/>
            <person name="Holland L.Z."/>
            <person name="Holland P.W.H."/>
            <person name="Satoh N."/>
            <person name="Rokhsar D.S."/>
        </authorList>
    </citation>
    <scope>NUCLEOTIDE SEQUENCE [LARGE SCALE GENOMIC DNA]</scope>
    <source>
        <strain evidence="9">S238N-H82</strain>
        <tissue evidence="9">Testes</tissue>
    </source>
</reference>
<evidence type="ECO:0008006" key="10">
    <source>
        <dbReference type="Google" id="ProtNLM"/>
    </source>
</evidence>
<evidence type="ECO:0000256" key="6">
    <source>
        <dbReference type="SAM" id="MobiDB-lite"/>
    </source>
</evidence>
<dbReference type="InterPro" id="IPR013083">
    <property type="entry name" value="Znf_RING/FYVE/PHD"/>
</dbReference>
<keyword evidence="3" id="KW-0862">Zinc</keyword>
<feature type="domain" description="B box-type" evidence="8">
    <location>
        <begin position="109"/>
        <end position="152"/>
    </location>
</feature>
<protein>
    <recommendedName>
        <fullName evidence="10">RING-type domain-containing protein</fullName>
    </recommendedName>
</protein>